<dbReference type="InterPro" id="IPR046342">
    <property type="entry name" value="CBS_dom_sf"/>
</dbReference>
<feature type="site" description="Catalytically relevant" evidence="6">
    <location>
        <position position="111"/>
    </location>
</feature>
<dbReference type="PIRSF" id="PIRSF004692">
    <property type="entry name" value="KdsD_KpsF"/>
    <property type="match status" value="1"/>
</dbReference>
<dbReference type="GO" id="GO:0005975">
    <property type="term" value="P:carbohydrate metabolic process"/>
    <property type="evidence" value="ECO:0007669"/>
    <property type="project" value="InterPro"/>
</dbReference>
<dbReference type="FunFam" id="3.40.50.10490:FF:000011">
    <property type="entry name" value="Arabinose 5-phosphate isomerase"/>
    <property type="match status" value="1"/>
</dbReference>
<dbReference type="Pfam" id="PF00571">
    <property type="entry name" value="CBS"/>
    <property type="match status" value="2"/>
</dbReference>
<dbReference type="InterPro" id="IPR050986">
    <property type="entry name" value="GutQ/KpsF_isomerases"/>
</dbReference>
<dbReference type="CDD" id="cd04604">
    <property type="entry name" value="CBS_pair_SIS_assoc"/>
    <property type="match status" value="1"/>
</dbReference>
<feature type="domain" description="CBS" evidence="8">
    <location>
        <begin position="273"/>
        <end position="325"/>
    </location>
</feature>
<comment type="similarity">
    <text evidence="1 4">Belongs to the SIS family. GutQ/KpsF subfamily.</text>
</comment>
<dbReference type="Gene3D" id="3.40.50.10490">
    <property type="entry name" value="Glucose-6-phosphate isomerase like protein, domain 1"/>
    <property type="match status" value="1"/>
</dbReference>
<dbReference type="OrthoDB" id="9762536at2"/>
<evidence type="ECO:0000256" key="7">
    <source>
        <dbReference type="PROSITE-ProRule" id="PRU00703"/>
    </source>
</evidence>
<dbReference type="SUPFAM" id="SSF53697">
    <property type="entry name" value="SIS domain"/>
    <property type="match status" value="1"/>
</dbReference>
<evidence type="ECO:0000259" key="8">
    <source>
        <dbReference type="PROSITE" id="PS51371"/>
    </source>
</evidence>
<reference evidence="10" key="1">
    <citation type="submission" date="2017-03" db="EMBL/GenBank/DDBJ databases">
        <authorList>
            <person name="Afonso C.L."/>
            <person name="Miller P.J."/>
            <person name="Scott M.A."/>
            <person name="Spackman E."/>
            <person name="Goraichik I."/>
            <person name="Dimitrov K.M."/>
            <person name="Suarez D.L."/>
            <person name="Swayne D.E."/>
        </authorList>
    </citation>
    <scope>NUCLEOTIDE SEQUENCE [LARGE SCALE GENOMIC DNA]</scope>
    <source>
        <strain evidence="10">CECT 8620</strain>
    </source>
</reference>
<dbReference type="InterPro" id="IPR000644">
    <property type="entry name" value="CBS_dom"/>
</dbReference>
<feature type="site" description="Catalytically relevant" evidence="6">
    <location>
        <position position="193"/>
    </location>
</feature>
<evidence type="ECO:0000256" key="4">
    <source>
        <dbReference type="PIRNR" id="PIRNR004692"/>
    </source>
</evidence>
<dbReference type="GO" id="GO:0097367">
    <property type="term" value="F:carbohydrate derivative binding"/>
    <property type="evidence" value="ECO:0007669"/>
    <property type="project" value="InterPro"/>
</dbReference>
<dbReference type="EC" id="5.3.1.13" evidence="10"/>
<feature type="domain" description="SIS" evidence="9">
    <location>
        <begin position="41"/>
        <end position="184"/>
    </location>
</feature>
<dbReference type="Proteomes" id="UP000193862">
    <property type="component" value="Unassembled WGS sequence"/>
</dbReference>
<dbReference type="InterPro" id="IPR046348">
    <property type="entry name" value="SIS_dom_sf"/>
</dbReference>
<keyword evidence="5" id="KW-0862">Zinc</keyword>
<evidence type="ECO:0000313" key="11">
    <source>
        <dbReference type="Proteomes" id="UP000193862"/>
    </source>
</evidence>
<feature type="domain" description="CBS" evidence="8">
    <location>
        <begin position="209"/>
        <end position="267"/>
    </location>
</feature>
<dbReference type="Gene3D" id="3.10.580.10">
    <property type="entry name" value="CBS-domain"/>
    <property type="match status" value="1"/>
</dbReference>
<evidence type="ECO:0000256" key="5">
    <source>
        <dbReference type="PIRSR" id="PIRSR004692-2"/>
    </source>
</evidence>
<dbReference type="Pfam" id="PF01380">
    <property type="entry name" value="SIS"/>
    <property type="match status" value="1"/>
</dbReference>
<keyword evidence="5" id="KW-0479">Metal-binding</keyword>
<feature type="site" description="Catalytically relevant" evidence="6">
    <location>
        <position position="152"/>
    </location>
</feature>
<protein>
    <submittedName>
        <fullName evidence="10">Arabinose 5-phosphate isomerase KdsD</fullName>
        <ecNumber evidence="10">5.3.1.13</ecNumber>
    </submittedName>
</protein>
<dbReference type="InterPro" id="IPR035474">
    <property type="entry name" value="SIS_Kpsf"/>
</dbReference>
<feature type="site" description="Catalytically relevant" evidence="6">
    <location>
        <position position="59"/>
    </location>
</feature>
<evidence type="ECO:0000256" key="3">
    <source>
        <dbReference type="ARBA" id="ARBA00023122"/>
    </source>
</evidence>
<gene>
    <name evidence="10" type="primary">kdsD</name>
    <name evidence="10" type="ORF">AQS8620_01120</name>
</gene>
<name>A0A1Y5S5D4_9RHOB</name>
<dbReference type="GO" id="GO:0019146">
    <property type="term" value="F:arabinose-5-phosphate isomerase activity"/>
    <property type="evidence" value="ECO:0007669"/>
    <property type="project" value="UniProtKB-EC"/>
</dbReference>
<dbReference type="GO" id="GO:1901135">
    <property type="term" value="P:carbohydrate derivative metabolic process"/>
    <property type="evidence" value="ECO:0007669"/>
    <property type="project" value="InterPro"/>
</dbReference>
<dbReference type="EMBL" id="FWFS01000003">
    <property type="protein sequence ID" value="SLN32960.1"/>
    <property type="molecule type" value="Genomic_DNA"/>
</dbReference>
<dbReference type="GO" id="GO:0046872">
    <property type="term" value="F:metal ion binding"/>
    <property type="evidence" value="ECO:0007669"/>
    <property type="project" value="UniProtKB-KW"/>
</dbReference>
<organism evidence="10 11">
    <name type="scientific">Aquimixticola soesokkakensis</name>
    <dbReference type="NCBI Taxonomy" id="1519096"/>
    <lineage>
        <taxon>Bacteria</taxon>
        <taxon>Pseudomonadati</taxon>
        <taxon>Pseudomonadota</taxon>
        <taxon>Alphaproteobacteria</taxon>
        <taxon>Rhodobacterales</taxon>
        <taxon>Paracoccaceae</taxon>
        <taxon>Aquimixticola</taxon>
    </lineage>
</organism>
<proteinExistence type="inferred from homology"/>
<keyword evidence="11" id="KW-1185">Reference proteome</keyword>
<evidence type="ECO:0000256" key="6">
    <source>
        <dbReference type="PIRSR" id="PIRSR004692-3"/>
    </source>
</evidence>
<sequence>MTRNDQSNLPPATVEALRVVQEELEALELLKDHFDTDFPVVVDQILGLKGRVIVAGMGKSGHIGRKIAATFASTGTPASFVHPAEASHGDMGMITPDDLCLLISNSGESAELGDMIAYTRRYGVPMVAITKNEHSTLGRQADHVLRLPDAPEACSLGRAPTTSTTLTLVLGDALAVAVMKLRKFDERSFFKYHPGGSLGVQLMPVDTLMHRGAALPVVREGDNMGEVLVEMTAKGLGIALVVDGDHHLTGIVTDGDLRRNLSGLMDKTAGDIASTSPRTIAPDALIEEAVAQMNARKVSVLPVVDAAGVLAGAIHIHDCLRAGVR</sequence>
<feature type="binding site" evidence="5">
    <location>
        <position position="82"/>
    </location>
    <ligand>
        <name>Zn(2+)</name>
        <dbReference type="ChEBI" id="CHEBI:29105"/>
    </ligand>
</feature>
<dbReference type="InterPro" id="IPR001347">
    <property type="entry name" value="SIS_dom"/>
</dbReference>
<dbReference type="PANTHER" id="PTHR42745:SF1">
    <property type="entry name" value="ARABINOSE 5-PHOSPHATE ISOMERASE KDSD"/>
    <property type="match status" value="1"/>
</dbReference>
<evidence type="ECO:0000259" key="9">
    <source>
        <dbReference type="PROSITE" id="PS51464"/>
    </source>
</evidence>
<dbReference type="SMART" id="SM00116">
    <property type="entry name" value="CBS"/>
    <property type="match status" value="2"/>
</dbReference>
<keyword evidence="3 7" id="KW-0129">CBS domain</keyword>
<dbReference type="AlphaFoldDB" id="A0A1Y5S5D4"/>
<dbReference type="PROSITE" id="PS51464">
    <property type="entry name" value="SIS"/>
    <property type="match status" value="1"/>
</dbReference>
<dbReference type="PANTHER" id="PTHR42745">
    <property type="match status" value="1"/>
</dbReference>
<dbReference type="InterPro" id="IPR004800">
    <property type="entry name" value="KdsD/KpsF-type"/>
</dbReference>
<keyword evidence="2" id="KW-0677">Repeat</keyword>
<evidence type="ECO:0000256" key="1">
    <source>
        <dbReference type="ARBA" id="ARBA00008165"/>
    </source>
</evidence>
<dbReference type="NCBIfam" id="TIGR00393">
    <property type="entry name" value="kpsF"/>
    <property type="match status" value="1"/>
</dbReference>
<dbReference type="PROSITE" id="PS51371">
    <property type="entry name" value="CBS"/>
    <property type="match status" value="2"/>
</dbReference>
<keyword evidence="10" id="KW-0413">Isomerase</keyword>
<evidence type="ECO:0000313" key="10">
    <source>
        <dbReference type="EMBL" id="SLN32960.1"/>
    </source>
</evidence>
<dbReference type="RefSeq" id="WP_085835848.1">
    <property type="nucleotide sequence ID" value="NZ_FWFS01000003.1"/>
</dbReference>
<dbReference type="CDD" id="cd05014">
    <property type="entry name" value="SIS_Kpsf"/>
    <property type="match status" value="1"/>
</dbReference>
<evidence type="ECO:0000256" key="2">
    <source>
        <dbReference type="ARBA" id="ARBA00022737"/>
    </source>
</evidence>
<accession>A0A1Y5S5D4</accession>